<evidence type="ECO:0000313" key="2">
    <source>
        <dbReference type="EMBL" id="PVW13957.1"/>
    </source>
</evidence>
<dbReference type="Pfam" id="PF05970">
    <property type="entry name" value="PIF1"/>
    <property type="match status" value="1"/>
</dbReference>
<proteinExistence type="predicted"/>
<dbReference type="InterPro" id="IPR010997">
    <property type="entry name" value="HRDC-like_sf"/>
</dbReference>
<dbReference type="GO" id="GO:0000723">
    <property type="term" value="P:telomere maintenance"/>
    <property type="evidence" value="ECO:0007669"/>
    <property type="project" value="InterPro"/>
</dbReference>
<comment type="caution">
    <text evidence="2">The sequence shown here is derived from an EMBL/GenBank/DDBJ whole genome shotgun (WGS) entry which is preliminary data.</text>
</comment>
<dbReference type="SMART" id="SM00341">
    <property type="entry name" value="HRDC"/>
    <property type="match status" value="1"/>
</dbReference>
<dbReference type="SMART" id="SM00382">
    <property type="entry name" value="AAA"/>
    <property type="match status" value="1"/>
</dbReference>
<dbReference type="Gene3D" id="1.10.150.80">
    <property type="entry name" value="HRDC domain"/>
    <property type="match status" value="1"/>
</dbReference>
<dbReference type="InterPro" id="IPR027417">
    <property type="entry name" value="P-loop_NTPase"/>
</dbReference>
<sequence length="810" mass="92858">MLNNPEIDLAWDFVNHTDRNIFLTGKAGTGKTTFLHKLKEQCLKRLVVVAPTGVAAINAGGVTIHSFFQLPFGPLLPENGTLSNNSFSKKFSRAKIDIIKSLDLLIIDEISMVRADVLDGIDNVLRRFRNRSLPFGGVQLLMIGDLQQLSPVIKENEWQLLKQNYKTGFFFGSHAFQKCDALSIELKHIYRQDSKEFIEILNEIRNDRLSLEASEKLNQRYLPDFSATEHEGYITLTTHNARADRINNTELHTLKDKSFVYEAEVIGKFPEYLYPTHINLELKVGAQVMFIKNDRSPEKEYFNGKIGTVVHLEEDDITVRCPDDDFDIHLIPEEWENVKYSIDPDTKEITEEKIGAFTQIPLRLAWAITIHKSQGLTFDKVVVDAQEAFAHGQTYVALSRCKTLEGIVLTSPISNSSIINNQEVSVFSKQAEKQQPDVSVLEISEKTYQLNLLDELFNFHSFLYPIKRITDIYYKNRTGIEGTVLTPLQTLKEKGVQELLKIHAAFKKQLKQLSEKSKPDANPALQERVKKACAYFETHTEKFIKNPLADILYSTDNKTVRKELNKYIDDLEQQTHQKLYVFRKMKVGFDTVSYLKLRAEAVLEKPNIPQRRKETLVTTTEHPALYDELRNLRTELSETEAVAPYQIFTQKTLMQLCQLLPTTPKQLKSIHGIGKVRLEKYGAAILKTILAYCETHDAESKKDVLAKSRVSETKKISFKLFKEGMSIAEIAAERGFTTGTIEGHLSGFIRTGDLMASDLMPELKYKELREIMETTPFEGFKQLKDQVDDTFSYMDLRFVFNEMEYEKNKE</sequence>
<dbReference type="Proteomes" id="UP000245962">
    <property type="component" value="Unassembled WGS sequence"/>
</dbReference>
<keyword evidence="2" id="KW-0067">ATP-binding</keyword>
<dbReference type="RefSeq" id="WP_116695090.1">
    <property type="nucleotide sequence ID" value="NZ_QEHR01000007.1"/>
</dbReference>
<dbReference type="InterPro" id="IPR051055">
    <property type="entry name" value="PIF1_helicase"/>
</dbReference>
<dbReference type="FunFam" id="3.40.50.300:FF:001498">
    <property type="entry name" value="ATP-dependent DNA helicase"/>
    <property type="match status" value="1"/>
</dbReference>
<dbReference type="InterPro" id="IPR029491">
    <property type="entry name" value="Helicase_HTH"/>
</dbReference>
<dbReference type="GO" id="GO:0006281">
    <property type="term" value="P:DNA repair"/>
    <property type="evidence" value="ECO:0007669"/>
    <property type="project" value="InterPro"/>
</dbReference>
<keyword evidence="2" id="KW-0547">Nucleotide-binding</keyword>
<dbReference type="Pfam" id="PF13538">
    <property type="entry name" value="UvrD_C_2"/>
    <property type="match status" value="1"/>
</dbReference>
<dbReference type="Gene3D" id="2.30.30.940">
    <property type="match status" value="1"/>
</dbReference>
<dbReference type="AlphaFoldDB" id="A0A2U0HYN9"/>
<name>A0A2U0HYN9_9FLAO</name>
<evidence type="ECO:0000313" key="3">
    <source>
        <dbReference type="Proteomes" id="UP000245962"/>
    </source>
</evidence>
<dbReference type="OrthoDB" id="9763659at2"/>
<dbReference type="SUPFAM" id="SSF47819">
    <property type="entry name" value="HRDC-like"/>
    <property type="match status" value="1"/>
</dbReference>
<keyword evidence="2" id="KW-0378">Hydrolase</keyword>
<feature type="domain" description="HRDC" evidence="1">
    <location>
        <begin position="619"/>
        <end position="699"/>
    </location>
</feature>
<dbReference type="GO" id="GO:0003678">
    <property type="term" value="F:DNA helicase activity"/>
    <property type="evidence" value="ECO:0007669"/>
    <property type="project" value="InterPro"/>
</dbReference>
<dbReference type="Pfam" id="PF00570">
    <property type="entry name" value="HRDC"/>
    <property type="match status" value="1"/>
</dbReference>
<dbReference type="Pfam" id="PF14493">
    <property type="entry name" value="HTH_40"/>
    <property type="match status" value="1"/>
</dbReference>
<dbReference type="PROSITE" id="PS50967">
    <property type="entry name" value="HRDC"/>
    <property type="match status" value="1"/>
</dbReference>
<keyword evidence="2" id="KW-0347">Helicase</keyword>
<dbReference type="InterPro" id="IPR002121">
    <property type="entry name" value="HRDC_dom"/>
</dbReference>
<dbReference type="InterPro" id="IPR044876">
    <property type="entry name" value="HRDC_dom_sf"/>
</dbReference>
<dbReference type="GO" id="GO:0003676">
    <property type="term" value="F:nucleic acid binding"/>
    <property type="evidence" value="ECO:0007669"/>
    <property type="project" value="InterPro"/>
</dbReference>
<dbReference type="CDD" id="cd18809">
    <property type="entry name" value="SF1_C_RecD"/>
    <property type="match status" value="1"/>
</dbReference>
<organism evidence="2 3">
    <name type="scientific">Marixanthomonas spongiae</name>
    <dbReference type="NCBI Taxonomy" id="2174845"/>
    <lineage>
        <taxon>Bacteria</taxon>
        <taxon>Pseudomonadati</taxon>
        <taxon>Bacteroidota</taxon>
        <taxon>Flavobacteriia</taxon>
        <taxon>Flavobacteriales</taxon>
        <taxon>Flavobacteriaceae</taxon>
        <taxon>Marixanthomonas</taxon>
    </lineage>
</organism>
<protein>
    <submittedName>
        <fullName evidence="2">Helicase</fullName>
    </submittedName>
</protein>
<dbReference type="EMBL" id="QEHR01000007">
    <property type="protein sequence ID" value="PVW13957.1"/>
    <property type="molecule type" value="Genomic_DNA"/>
</dbReference>
<dbReference type="SUPFAM" id="SSF52540">
    <property type="entry name" value="P-loop containing nucleoside triphosphate hydrolases"/>
    <property type="match status" value="2"/>
</dbReference>
<gene>
    <name evidence="2" type="ORF">DDV96_12500</name>
</gene>
<dbReference type="InterPro" id="IPR027785">
    <property type="entry name" value="UvrD-like_helicase_C"/>
</dbReference>
<evidence type="ECO:0000259" key="1">
    <source>
        <dbReference type="PROSITE" id="PS50967"/>
    </source>
</evidence>
<dbReference type="InterPro" id="IPR010285">
    <property type="entry name" value="DNA_helicase_pif1-like_DEAD"/>
</dbReference>
<keyword evidence="3" id="KW-1185">Reference proteome</keyword>
<dbReference type="GO" id="GO:0000166">
    <property type="term" value="F:nucleotide binding"/>
    <property type="evidence" value="ECO:0007669"/>
    <property type="project" value="InterPro"/>
</dbReference>
<accession>A0A2U0HYN9</accession>
<reference evidence="2 3" key="1">
    <citation type="submission" date="2018-04" db="EMBL/GenBank/DDBJ databases">
        <title>Marixanthomonas spongiae HN-E44 sp. nov., isolated from a marine sponge.</title>
        <authorList>
            <person name="Luo L."/>
            <person name="Zhuang L."/>
        </authorList>
    </citation>
    <scope>NUCLEOTIDE SEQUENCE [LARGE SCALE GENOMIC DNA]</scope>
    <source>
        <strain evidence="2 3">HN-E44</strain>
    </source>
</reference>
<dbReference type="PANTHER" id="PTHR47642">
    <property type="entry name" value="ATP-DEPENDENT DNA HELICASE"/>
    <property type="match status" value="1"/>
</dbReference>
<dbReference type="Gene3D" id="3.40.50.300">
    <property type="entry name" value="P-loop containing nucleotide triphosphate hydrolases"/>
    <property type="match status" value="2"/>
</dbReference>
<dbReference type="PANTHER" id="PTHR47642:SF5">
    <property type="entry name" value="ATP-DEPENDENT DNA HELICASE"/>
    <property type="match status" value="1"/>
</dbReference>
<dbReference type="InterPro" id="IPR003593">
    <property type="entry name" value="AAA+_ATPase"/>
</dbReference>